<dbReference type="AlphaFoldDB" id="A0A212TEF8"/>
<dbReference type="EMBL" id="FYEZ01000001">
    <property type="protein sequence ID" value="SNC64448.1"/>
    <property type="molecule type" value="Genomic_DNA"/>
</dbReference>
<dbReference type="RefSeq" id="WP_159461867.1">
    <property type="nucleotide sequence ID" value="NZ_FYEZ01000001.1"/>
</dbReference>
<dbReference type="InterPro" id="IPR036188">
    <property type="entry name" value="FAD/NAD-bd_sf"/>
</dbReference>
<keyword evidence="1" id="KW-0560">Oxidoreductase</keyword>
<gene>
    <name evidence="4" type="ORF">SAMN05445756_1113</name>
</gene>
<dbReference type="SUPFAM" id="SSF51905">
    <property type="entry name" value="FAD/NAD(P)-binding domain"/>
    <property type="match status" value="1"/>
</dbReference>
<dbReference type="Gene3D" id="3.30.9.10">
    <property type="entry name" value="D-Amino Acid Oxidase, subunit A, domain 2"/>
    <property type="match status" value="1"/>
</dbReference>
<evidence type="ECO:0000259" key="3">
    <source>
        <dbReference type="Pfam" id="PF01266"/>
    </source>
</evidence>
<dbReference type="PANTHER" id="PTHR13847">
    <property type="entry name" value="SARCOSINE DEHYDROGENASE-RELATED"/>
    <property type="match status" value="1"/>
</dbReference>
<evidence type="ECO:0000256" key="1">
    <source>
        <dbReference type="ARBA" id="ARBA00023002"/>
    </source>
</evidence>
<dbReference type="PANTHER" id="PTHR13847:SF289">
    <property type="entry name" value="GLYCINE OXIDASE"/>
    <property type="match status" value="1"/>
</dbReference>
<name>A0A212TEF8_9MICO</name>
<protein>
    <submittedName>
        <fullName evidence="4">D-amino-acid dehydrogenase</fullName>
    </submittedName>
</protein>
<evidence type="ECO:0000313" key="5">
    <source>
        <dbReference type="Proteomes" id="UP000198122"/>
    </source>
</evidence>
<keyword evidence="5" id="KW-1185">Reference proteome</keyword>
<dbReference type="SUPFAM" id="SSF54373">
    <property type="entry name" value="FAD-linked reductases, C-terminal domain"/>
    <property type="match status" value="1"/>
</dbReference>
<feature type="domain" description="FAD dependent oxidoreductase" evidence="3">
    <location>
        <begin position="8"/>
        <end position="386"/>
    </location>
</feature>
<evidence type="ECO:0000256" key="2">
    <source>
        <dbReference type="SAM" id="MobiDB-lite"/>
    </source>
</evidence>
<feature type="region of interest" description="Disordered" evidence="2">
    <location>
        <begin position="395"/>
        <end position="423"/>
    </location>
</feature>
<sequence>MGEHTDEIVVVGAGAVGATIAYELGRAGLSVRLVDSGEGPGGGCSYANAGLLTPNYVEPLATVENVRLGLRYLFAPKSPFRLSPHPSLVPWLASFVASARPGRAALMTERLQAMARYSLALHLAYPEQGVDTGVRRTGSLDAWTTPEGWEKARDELPEDTRMDAEQVAEVFPGLHGVQGGVFHEEDATCNTLQYVTAMVEAAQAHGVTVQWGTRVEQVREEDGRVAEVTLSDGTRCQPRQLVLAAGLGTGALCEQLGLRMPLKPATGYVVDVPHGPSTPPHPVMLKELKVVLTPLADRMRAAGTLDLSAQPGRSKADRLESVREVAQEAMPDFAWDDPIDTWAGDRPCTSDGMPVIGASRHVEGLVVAAGHGMWGMMLAPITAEWVLRGLTGDPSALSDPAMSPDRFTHLRRRPTSRGGDRAA</sequence>
<dbReference type="Proteomes" id="UP000198122">
    <property type="component" value="Unassembled WGS sequence"/>
</dbReference>
<organism evidence="4 5">
    <name type="scientific">Kytococcus aerolatus</name>
    <dbReference type="NCBI Taxonomy" id="592308"/>
    <lineage>
        <taxon>Bacteria</taxon>
        <taxon>Bacillati</taxon>
        <taxon>Actinomycetota</taxon>
        <taxon>Actinomycetes</taxon>
        <taxon>Micrococcales</taxon>
        <taxon>Kytococcaceae</taxon>
        <taxon>Kytococcus</taxon>
    </lineage>
</organism>
<dbReference type="Pfam" id="PF01266">
    <property type="entry name" value="DAO"/>
    <property type="match status" value="1"/>
</dbReference>
<dbReference type="Gene3D" id="3.50.50.60">
    <property type="entry name" value="FAD/NAD(P)-binding domain"/>
    <property type="match status" value="2"/>
</dbReference>
<dbReference type="GO" id="GO:0005737">
    <property type="term" value="C:cytoplasm"/>
    <property type="evidence" value="ECO:0007669"/>
    <property type="project" value="TreeGrafter"/>
</dbReference>
<proteinExistence type="predicted"/>
<evidence type="ECO:0000313" key="4">
    <source>
        <dbReference type="EMBL" id="SNC64448.1"/>
    </source>
</evidence>
<dbReference type="InterPro" id="IPR006076">
    <property type="entry name" value="FAD-dep_OxRdtase"/>
</dbReference>
<dbReference type="OrthoDB" id="9806257at2"/>
<reference evidence="4 5" key="1">
    <citation type="submission" date="2017-06" db="EMBL/GenBank/DDBJ databases">
        <authorList>
            <person name="Kim H.J."/>
            <person name="Triplett B.A."/>
        </authorList>
    </citation>
    <scope>NUCLEOTIDE SEQUENCE [LARGE SCALE GENOMIC DNA]</scope>
    <source>
        <strain evidence="4 5">DSM 22179</strain>
    </source>
</reference>
<accession>A0A212TEF8</accession>
<dbReference type="GO" id="GO:0016491">
    <property type="term" value="F:oxidoreductase activity"/>
    <property type="evidence" value="ECO:0007669"/>
    <property type="project" value="UniProtKB-KW"/>
</dbReference>